<keyword evidence="8 10" id="KW-1133">Transmembrane helix</keyword>
<dbReference type="RefSeq" id="WP_346819460.1">
    <property type="nucleotide sequence ID" value="NZ_JBDKWZ010000001.1"/>
</dbReference>
<dbReference type="Gene3D" id="3.30.1150.10">
    <property type="match status" value="1"/>
</dbReference>
<evidence type="ECO:0000256" key="10">
    <source>
        <dbReference type="SAM" id="Phobius"/>
    </source>
</evidence>
<dbReference type="InterPro" id="IPR003538">
    <property type="entry name" value="TonB"/>
</dbReference>
<dbReference type="GO" id="GO:0030288">
    <property type="term" value="C:outer membrane-bounded periplasmic space"/>
    <property type="evidence" value="ECO:0007669"/>
    <property type="project" value="InterPro"/>
</dbReference>
<accession>A0AAW9S5M9</accession>
<evidence type="ECO:0000256" key="5">
    <source>
        <dbReference type="ARBA" id="ARBA00022519"/>
    </source>
</evidence>
<dbReference type="PROSITE" id="PS52015">
    <property type="entry name" value="TONB_CTD"/>
    <property type="match status" value="1"/>
</dbReference>
<dbReference type="GO" id="GO:0098797">
    <property type="term" value="C:plasma membrane protein complex"/>
    <property type="evidence" value="ECO:0007669"/>
    <property type="project" value="TreeGrafter"/>
</dbReference>
<dbReference type="GO" id="GO:0031992">
    <property type="term" value="F:energy transducer activity"/>
    <property type="evidence" value="ECO:0007669"/>
    <property type="project" value="InterPro"/>
</dbReference>
<evidence type="ECO:0000313" key="13">
    <source>
        <dbReference type="Proteomes" id="UP001403385"/>
    </source>
</evidence>
<feature type="transmembrane region" description="Helical" evidence="10">
    <location>
        <begin position="66"/>
        <end position="83"/>
    </location>
</feature>
<evidence type="ECO:0000256" key="8">
    <source>
        <dbReference type="ARBA" id="ARBA00022989"/>
    </source>
</evidence>
<evidence type="ECO:0000256" key="9">
    <source>
        <dbReference type="ARBA" id="ARBA00023136"/>
    </source>
</evidence>
<comment type="subcellular location">
    <subcellularLocation>
        <location evidence="1">Cell inner membrane</location>
        <topology evidence="1">Single-pass membrane protein</topology>
        <orientation evidence="1">Periplasmic side</orientation>
    </subcellularLocation>
</comment>
<comment type="similarity">
    <text evidence="2">Belongs to the TonB family.</text>
</comment>
<keyword evidence="3" id="KW-0813">Transport</keyword>
<evidence type="ECO:0000256" key="3">
    <source>
        <dbReference type="ARBA" id="ARBA00022448"/>
    </source>
</evidence>
<reference evidence="12 13" key="1">
    <citation type="submission" date="2024-04" db="EMBL/GenBank/DDBJ databases">
        <title>Novel genus in family Flammeovirgaceae.</title>
        <authorList>
            <person name="Nguyen T.H."/>
            <person name="Vuong T.Q."/>
            <person name="Le H."/>
            <person name="Kim S.-G."/>
        </authorList>
    </citation>
    <scope>NUCLEOTIDE SEQUENCE [LARGE SCALE GENOMIC DNA]</scope>
    <source>
        <strain evidence="12 13">JCM 23209</strain>
    </source>
</reference>
<keyword evidence="6 10" id="KW-0812">Transmembrane</keyword>
<evidence type="ECO:0000259" key="11">
    <source>
        <dbReference type="PROSITE" id="PS52015"/>
    </source>
</evidence>
<dbReference type="Proteomes" id="UP001403385">
    <property type="component" value="Unassembled WGS sequence"/>
</dbReference>
<dbReference type="GO" id="GO:0015031">
    <property type="term" value="P:protein transport"/>
    <property type="evidence" value="ECO:0007669"/>
    <property type="project" value="UniProtKB-KW"/>
</dbReference>
<keyword evidence="9 10" id="KW-0472">Membrane</keyword>
<keyword evidence="7" id="KW-0653">Protein transport</keyword>
<organism evidence="12 13">
    <name type="scientific">Rapidithrix thailandica</name>
    <dbReference type="NCBI Taxonomy" id="413964"/>
    <lineage>
        <taxon>Bacteria</taxon>
        <taxon>Pseudomonadati</taxon>
        <taxon>Bacteroidota</taxon>
        <taxon>Cytophagia</taxon>
        <taxon>Cytophagales</taxon>
        <taxon>Flammeovirgaceae</taxon>
        <taxon>Rapidithrix</taxon>
    </lineage>
</organism>
<feature type="domain" description="TonB C-terminal" evidence="11">
    <location>
        <begin position="188"/>
        <end position="278"/>
    </location>
</feature>
<sequence>MVQVLQTLGIGGITVLFIGATIGITLLFRFITDKNGKDILRTKEHVETSVLSKKYKEVDTYRYRGIIRNLSLALSLAVILAVFEFPTLDKGDLVDLGTIETEYEEIQEIPPTIHKPPPPPKIQQPNIVAVADEEEIEQEIEIDLDIEIDEETVIEEVTVSNAPEVTMEEEPEAEEIFHVVEEPAAPIGGYRVFYEFVRDHMKYPPEARRLNVQGKVFVQFIVDTDGKLTEAKPIRGIGAGCDKEAVRVISKAPKWKPGKQRGRTVKQYMVIPISFVLE</sequence>
<keyword evidence="4" id="KW-1003">Cell membrane</keyword>
<evidence type="ECO:0000313" key="12">
    <source>
        <dbReference type="EMBL" id="MEN7546678.1"/>
    </source>
</evidence>
<dbReference type="InterPro" id="IPR037682">
    <property type="entry name" value="TonB_C"/>
</dbReference>
<proteinExistence type="inferred from homology"/>
<dbReference type="InterPro" id="IPR051045">
    <property type="entry name" value="TonB-dependent_transducer"/>
</dbReference>
<name>A0AAW9S5M9_9BACT</name>
<evidence type="ECO:0000256" key="1">
    <source>
        <dbReference type="ARBA" id="ARBA00004383"/>
    </source>
</evidence>
<keyword evidence="13" id="KW-1185">Reference proteome</keyword>
<dbReference type="NCBIfam" id="TIGR01352">
    <property type="entry name" value="tonB_Cterm"/>
    <property type="match status" value="1"/>
</dbReference>
<dbReference type="AlphaFoldDB" id="A0AAW9S5M9"/>
<dbReference type="Pfam" id="PF03544">
    <property type="entry name" value="TonB_C"/>
    <property type="match status" value="1"/>
</dbReference>
<evidence type="ECO:0000256" key="4">
    <source>
        <dbReference type="ARBA" id="ARBA00022475"/>
    </source>
</evidence>
<dbReference type="GO" id="GO:0015891">
    <property type="term" value="P:siderophore transport"/>
    <property type="evidence" value="ECO:0007669"/>
    <property type="project" value="InterPro"/>
</dbReference>
<dbReference type="InterPro" id="IPR006260">
    <property type="entry name" value="TonB/TolA_C"/>
</dbReference>
<comment type="caution">
    <text evidence="12">The sequence shown here is derived from an EMBL/GenBank/DDBJ whole genome shotgun (WGS) entry which is preliminary data.</text>
</comment>
<evidence type="ECO:0000256" key="7">
    <source>
        <dbReference type="ARBA" id="ARBA00022927"/>
    </source>
</evidence>
<dbReference type="EMBL" id="JBDKWZ010000001">
    <property type="protein sequence ID" value="MEN7546678.1"/>
    <property type="molecule type" value="Genomic_DNA"/>
</dbReference>
<dbReference type="SUPFAM" id="SSF74653">
    <property type="entry name" value="TolA/TonB C-terminal domain"/>
    <property type="match status" value="1"/>
</dbReference>
<dbReference type="GO" id="GO:0055085">
    <property type="term" value="P:transmembrane transport"/>
    <property type="evidence" value="ECO:0007669"/>
    <property type="project" value="InterPro"/>
</dbReference>
<dbReference type="PANTHER" id="PTHR33446:SF2">
    <property type="entry name" value="PROTEIN TONB"/>
    <property type="match status" value="1"/>
</dbReference>
<evidence type="ECO:0000256" key="2">
    <source>
        <dbReference type="ARBA" id="ARBA00006555"/>
    </source>
</evidence>
<evidence type="ECO:0000256" key="6">
    <source>
        <dbReference type="ARBA" id="ARBA00022692"/>
    </source>
</evidence>
<dbReference type="PRINTS" id="PR01374">
    <property type="entry name" value="TONBPROTEIN"/>
</dbReference>
<gene>
    <name evidence="12" type="ORF">AAG747_02085</name>
</gene>
<feature type="transmembrane region" description="Helical" evidence="10">
    <location>
        <begin position="6"/>
        <end position="31"/>
    </location>
</feature>
<dbReference type="PANTHER" id="PTHR33446">
    <property type="entry name" value="PROTEIN TONB-RELATED"/>
    <property type="match status" value="1"/>
</dbReference>
<protein>
    <submittedName>
        <fullName evidence="12">Energy transducer TonB</fullName>
    </submittedName>
</protein>
<keyword evidence="5" id="KW-0997">Cell inner membrane</keyword>